<gene>
    <name evidence="1" type="ORF">PoB_002075400</name>
</gene>
<evidence type="ECO:0000313" key="2">
    <source>
        <dbReference type="Proteomes" id="UP000735302"/>
    </source>
</evidence>
<name>A0AAV3ZIP2_9GAST</name>
<accession>A0AAV3ZIP2</accession>
<evidence type="ECO:0000313" key="1">
    <source>
        <dbReference type="EMBL" id="GFN94248.1"/>
    </source>
</evidence>
<protein>
    <submittedName>
        <fullName evidence="1">Uncharacterized protein</fullName>
    </submittedName>
</protein>
<dbReference type="EMBL" id="BLXT01002422">
    <property type="protein sequence ID" value="GFN94248.1"/>
    <property type="molecule type" value="Genomic_DNA"/>
</dbReference>
<dbReference type="Proteomes" id="UP000735302">
    <property type="component" value="Unassembled WGS sequence"/>
</dbReference>
<sequence length="97" mass="10818">MKSPYILQDATTNLCATNSFLLELFKWKCFVAGYIIAHIKPDKSDPELSSSVCPGQDVCPVSQPGVPEFCWAETTRKNTKQQHLVAFCHILSISGWT</sequence>
<reference evidence="1 2" key="1">
    <citation type="journal article" date="2021" name="Elife">
        <title>Chloroplast acquisition without the gene transfer in kleptoplastic sea slugs, Plakobranchus ocellatus.</title>
        <authorList>
            <person name="Maeda T."/>
            <person name="Takahashi S."/>
            <person name="Yoshida T."/>
            <person name="Shimamura S."/>
            <person name="Takaki Y."/>
            <person name="Nagai Y."/>
            <person name="Toyoda A."/>
            <person name="Suzuki Y."/>
            <person name="Arimoto A."/>
            <person name="Ishii H."/>
            <person name="Satoh N."/>
            <person name="Nishiyama T."/>
            <person name="Hasebe M."/>
            <person name="Maruyama T."/>
            <person name="Minagawa J."/>
            <person name="Obokata J."/>
            <person name="Shigenobu S."/>
        </authorList>
    </citation>
    <scope>NUCLEOTIDE SEQUENCE [LARGE SCALE GENOMIC DNA]</scope>
</reference>
<organism evidence="1 2">
    <name type="scientific">Plakobranchus ocellatus</name>
    <dbReference type="NCBI Taxonomy" id="259542"/>
    <lineage>
        <taxon>Eukaryota</taxon>
        <taxon>Metazoa</taxon>
        <taxon>Spiralia</taxon>
        <taxon>Lophotrochozoa</taxon>
        <taxon>Mollusca</taxon>
        <taxon>Gastropoda</taxon>
        <taxon>Heterobranchia</taxon>
        <taxon>Euthyneura</taxon>
        <taxon>Panpulmonata</taxon>
        <taxon>Sacoglossa</taxon>
        <taxon>Placobranchoidea</taxon>
        <taxon>Plakobranchidae</taxon>
        <taxon>Plakobranchus</taxon>
    </lineage>
</organism>
<dbReference type="AlphaFoldDB" id="A0AAV3ZIP2"/>
<keyword evidence="2" id="KW-1185">Reference proteome</keyword>
<proteinExistence type="predicted"/>
<comment type="caution">
    <text evidence="1">The sequence shown here is derived from an EMBL/GenBank/DDBJ whole genome shotgun (WGS) entry which is preliminary data.</text>
</comment>